<dbReference type="PANTHER" id="PTHR45024:SF2">
    <property type="entry name" value="SCP2 DOMAIN-CONTAINING PROTEIN"/>
    <property type="match status" value="1"/>
</dbReference>
<feature type="signal peptide" evidence="21">
    <location>
        <begin position="1"/>
        <end position="23"/>
    </location>
</feature>
<evidence type="ECO:0000256" key="6">
    <source>
        <dbReference type="ARBA" id="ARBA00013156"/>
    </source>
</evidence>
<keyword evidence="7" id="KW-0677">Repeat</keyword>
<comment type="similarity">
    <text evidence="3">Belongs to the short-chain dehydrogenases/reductases (SDR) family.</text>
</comment>
<dbReference type="SMART" id="SM00822">
    <property type="entry name" value="PKS_KR"/>
    <property type="match status" value="1"/>
</dbReference>
<evidence type="ECO:0000256" key="12">
    <source>
        <dbReference type="ARBA" id="ARBA00023140"/>
    </source>
</evidence>
<dbReference type="EC" id="1.1.1.n12" evidence="5"/>
<evidence type="ECO:0000256" key="5">
    <source>
        <dbReference type="ARBA" id="ARBA00012456"/>
    </source>
</evidence>
<keyword evidence="9" id="KW-0521">NADP</keyword>
<protein>
    <recommendedName>
        <fullName evidence="19">Peroxisomal hydratase-dehydrogenase-epimerase</fullName>
        <ecNumber evidence="5">1.1.1.n12</ecNumber>
        <ecNumber evidence="6">4.2.1.119</ecNumber>
    </recommendedName>
    <alternativeName>
        <fullName evidence="20">Multifunctional beta-oxidation protein</fullName>
    </alternativeName>
</protein>
<dbReference type="PROSITE" id="PS00061">
    <property type="entry name" value="ADH_SHORT"/>
    <property type="match status" value="2"/>
</dbReference>
<evidence type="ECO:0000256" key="13">
    <source>
        <dbReference type="ARBA" id="ARBA00023235"/>
    </source>
</evidence>
<proteinExistence type="inferred from homology"/>
<keyword evidence="11" id="KW-0443">Lipid metabolism</keyword>
<evidence type="ECO:0000313" key="24">
    <source>
        <dbReference type="EMBL" id="SFY54062.1"/>
    </source>
</evidence>
<accession>A0A060T2Z2</accession>
<keyword evidence="21" id="KW-0732">Signal</keyword>
<dbReference type="InterPro" id="IPR057326">
    <property type="entry name" value="KR_dom"/>
</dbReference>
<dbReference type="InterPro" id="IPR029069">
    <property type="entry name" value="HotDog_dom_sf"/>
</dbReference>
<keyword evidence="8" id="KW-0276">Fatty acid metabolism</keyword>
<evidence type="ECO:0000256" key="19">
    <source>
        <dbReference type="ARBA" id="ARBA00073871"/>
    </source>
</evidence>
<evidence type="ECO:0000256" key="21">
    <source>
        <dbReference type="SAM" id="SignalP"/>
    </source>
</evidence>
<keyword evidence="10 23" id="KW-0560">Oxidoreductase</keyword>
<dbReference type="PRINTS" id="PR00081">
    <property type="entry name" value="GDHRDH"/>
</dbReference>
<dbReference type="EMBL" id="HG937693">
    <property type="protein sequence ID" value="CDP35490.1"/>
    <property type="molecule type" value="Genomic_DNA"/>
</dbReference>
<evidence type="ECO:0000256" key="14">
    <source>
        <dbReference type="ARBA" id="ARBA00023239"/>
    </source>
</evidence>
<dbReference type="GO" id="GO:0006635">
    <property type="term" value="P:fatty acid beta-oxidation"/>
    <property type="evidence" value="ECO:0007669"/>
    <property type="project" value="UniProtKB-UniPathway"/>
</dbReference>
<evidence type="ECO:0000256" key="10">
    <source>
        <dbReference type="ARBA" id="ARBA00023002"/>
    </source>
</evidence>
<evidence type="ECO:0000256" key="11">
    <source>
        <dbReference type="ARBA" id="ARBA00023098"/>
    </source>
</evidence>
<keyword evidence="13" id="KW-0413">Isomerase</keyword>
<comment type="subcellular location">
    <subcellularLocation>
        <location evidence="1">Peroxisome</location>
    </subcellularLocation>
</comment>
<evidence type="ECO:0000256" key="2">
    <source>
        <dbReference type="ARBA" id="ARBA00005005"/>
    </source>
</evidence>
<dbReference type="SUPFAM" id="SSF54637">
    <property type="entry name" value="Thioesterase/thiol ester dehydrase-isomerase"/>
    <property type="match status" value="2"/>
</dbReference>
<feature type="domain" description="Ketoreductase" evidence="22">
    <location>
        <begin position="395"/>
        <end position="569"/>
    </location>
</feature>
<dbReference type="Gene3D" id="3.10.129.10">
    <property type="entry name" value="Hotdog Thioesterase"/>
    <property type="match status" value="2"/>
</dbReference>
<dbReference type="PANTHER" id="PTHR45024">
    <property type="entry name" value="DEHYDROGENASES, SHORT CHAIN"/>
    <property type="match status" value="1"/>
</dbReference>
<comment type="subunit">
    <text evidence="4">Monomer.</text>
</comment>
<comment type="pathway">
    <text evidence="2">Lipid metabolism; fatty acid beta-oxidation.</text>
</comment>
<evidence type="ECO:0000256" key="18">
    <source>
        <dbReference type="ARBA" id="ARBA00055743"/>
    </source>
</evidence>
<evidence type="ECO:0000256" key="9">
    <source>
        <dbReference type="ARBA" id="ARBA00022857"/>
    </source>
</evidence>
<evidence type="ECO:0000256" key="3">
    <source>
        <dbReference type="ARBA" id="ARBA00006484"/>
    </source>
</evidence>
<comment type="catalytic activity">
    <reaction evidence="16">
        <text>a (3R)-3-hydroxyacyl-CoA = a (2E)-enoyl-CoA + H2O</text>
        <dbReference type="Rhea" id="RHEA:26526"/>
        <dbReference type="ChEBI" id="CHEBI:15377"/>
        <dbReference type="ChEBI" id="CHEBI:57319"/>
        <dbReference type="ChEBI" id="CHEBI:58856"/>
        <dbReference type="EC" id="4.2.1.119"/>
    </reaction>
</comment>
<keyword evidence="14 23" id="KW-0456">Lyase</keyword>
<evidence type="ECO:0000256" key="8">
    <source>
        <dbReference type="ARBA" id="ARBA00022832"/>
    </source>
</evidence>
<evidence type="ECO:0000256" key="1">
    <source>
        <dbReference type="ARBA" id="ARBA00004275"/>
    </source>
</evidence>
<evidence type="ECO:0000256" key="16">
    <source>
        <dbReference type="ARBA" id="ARBA00029334"/>
    </source>
</evidence>
<dbReference type="PRINTS" id="PR00080">
    <property type="entry name" value="SDRFAMILY"/>
</dbReference>
<reference evidence="23" key="2">
    <citation type="submission" date="2014-06" db="EMBL/GenBank/DDBJ databases">
        <title>The complete genome of Blastobotrys (Arxula) adeninivorans LS3 - a yeast of biotechnological interest.</title>
        <authorList>
            <person name="Kunze G."/>
            <person name="Gaillardin C."/>
            <person name="Czernicka M."/>
            <person name="Durrens P."/>
            <person name="Martin T."/>
            <person name="Boer E."/>
            <person name="Gabaldon T."/>
            <person name="Cruz J."/>
            <person name="Talla E."/>
            <person name="Marck C."/>
            <person name="Goffeau A."/>
            <person name="Barbe V."/>
            <person name="Baret P."/>
            <person name="Baronian K."/>
            <person name="Beier S."/>
            <person name="Bleykasten C."/>
            <person name="Bode R."/>
            <person name="Casaregola S."/>
            <person name="Despons L."/>
            <person name="Fairhead C."/>
            <person name="Giersberg M."/>
            <person name="Gierski P."/>
            <person name="Hahnel U."/>
            <person name="Hartmann A."/>
            <person name="Jankowska D."/>
            <person name="Jubin C."/>
            <person name="Jung P."/>
            <person name="Lafontaine I."/>
            <person name="Leh-Louis V."/>
            <person name="Lemaire M."/>
            <person name="Marcet-Houben M."/>
            <person name="Mascher M."/>
            <person name="Morel G."/>
            <person name="Richard G.-F."/>
            <person name="Riechen J."/>
            <person name="Sacerdot C."/>
            <person name="Sarkar A."/>
            <person name="Savel G."/>
            <person name="Schacherer J."/>
            <person name="Sherman D."/>
            <person name="Straub M.-L."/>
            <person name="Stein N."/>
            <person name="Thierry A."/>
            <person name="Trautwein-Schult A."/>
            <person name="Westhof E."/>
            <person name="Worch S."/>
            <person name="Dujon B."/>
            <person name="Souciet J.-L."/>
            <person name="Wincker P."/>
            <person name="Scholz U."/>
            <person name="Neuveglise N."/>
        </authorList>
    </citation>
    <scope>NUCLEOTIDE SEQUENCE</scope>
    <source>
        <strain evidence="23">LS3</strain>
    </source>
</reference>
<dbReference type="FunFam" id="3.40.50.720:FF:000410">
    <property type="entry name" value="Peroxisomal multifunctional beta-oxidation protein"/>
    <property type="match status" value="1"/>
</dbReference>
<keyword evidence="12" id="KW-0576">Peroxisome</keyword>
<comment type="function">
    <text evidence="18">Second trifunctional enzyme acting on the beta-oxidation pathway for fatty acids, possessing hydratase-dehydrogenase-epimerase activities. Converts trans-2-enoyl-CoA via D-3-hydroxyacyl-CoA to 3-ketoacyl-CoA.</text>
</comment>
<reference evidence="24" key="3">
    <citation type="submission" date="2016-10" db="EMBL/GenBank/DDBJ databases">
        <title>Arxula adeninivorans as potential producer of (R)-3-hydroxybutyric acid.</title>
        <authorList>
            <person name="Biernacki M."/>
            <person name="Riechen J."/>
            <person name="Haehnel U."/>
            <person name="Baronian K."/>
            <person name="Bode R."/>
            <person name="Kunze G."/>
        </authorList>
    </citation>
    <scope>NUCLEOTIDE SEQUENCE</scope>
</reference>
<gene>
    <name evidence="24" type="primary">AFOX2</name>
    <name evidence="23" type="ORF">GNLVRS02_ARAD1C36784g</name>
</gene>
<dbReference type="EMBL" id="LT632550">
    <property type="protein sequence ID" value="SFY54062.1"/>
    <property type="molecule type" value="Genomic_DNA"/>
</dbReference>
<dbReference type="FunFam" id="3.40.50.720:FF:000185">
    <property type="entry name" value="peroxisomal multifunctional enzyme type 2"/>
    <property type="match status" value="1"/>
</dbReference>
<dbReference type="InterPro" id="IPR002347">
    <property type="entry name" value="SDR_fam"/>
</dbReference>
<dbReference type="InterPro" id="IPR036291">
    <property type="entry name" value="NAD(P)-bd_dom_sf"/>
</dbReference>
<dbReference type="InterPro" id="IPR020904">
    <property type="entry name" value="Sc_DH/Rdtase_CS"/>
</dbReference>
<name>A0A060T2Z2_BLAAD</name>
<organism evidence="23">
    <name type="scientific">Blastobotrys adeninivorans</name>
    <name type="common">Yeast</name>
    <name type="synonym">Arxula adeninivorans</name>
    <dbReference type="NCBI Taxonomy" id="409370"/>
    <lineage>
        <taxon>Eukaryota</taxon>
        <taxon>Fungi</taxon>
        <taxon>Dikarya</taxon>
        <taxon>Ascomycota</taxon>
        <taxon>Saccharomycotina</taxon>
        <taxon>Dipodascomycetes</taxon>
        <taxon>Dipodascales</taxon>
        <taxon>Trichomonascaceae</taxon>
        <taxon>Blastobotrys</taxon>
    </lineage>
</organism>
<dbReference type="SUPFAM" id="SSF51735">
    <property type="entry name" value="NAD(P)-binding Rossmann-fold domains"/>
    <property type="match status" value="2"/>
</dbReference>
<dbReference type="Gene3D" id="3.40.50.720">
    <property type="entry name" value="NAD(P)-binding Rossmann-like Domain"/>
    <property type="match status" value="2"/>
</dbReference>
<dbReference type="InterPro" id="IPR051687">
    <property type="entry name" value="Peroxisomal_Beta-Oxidation"/>
</dbReference>
<dbReference type="AlphaFoldDB" id="A0A060T2Z2"/>
<dbReference type="GO" id="GO:0016853">
    <property type="term" value="F:isomerase activity"/>
    <property type="evidence" value="ECO:0007669"/>
    <property type="project" value="UniProtKB-KW"/>
</dbReference>
<dbReference type="Pfam" id="PF22622">
    <property type="entry name" value="MFE-2_hydrat-2_N"/>
    <property type="match status" value="1"/>
</dbReference>
<reference evidence="23" key="1">
    <citation type="submission" date="2014-02" db="EMBL/GenBank/DDBJ databases">
        <authorList>
            <person name="Genoscope - CEA"/>
        </authorList>
    </citation>
    <scope>NUCLEOTIDE SEQUENCE</scope>
    <source>
        <strain evidence="23">LS3</strain>
    </source>
</reference>
<dbReference type="CDD" id="cd03448">
    <property type="entry name" value="HDE_HSD"/>
    <property type="match status" value="1"/>
</dbReference>
<dbReference type="EC" id="4.2.1.119" evidence="6"/>
<dbReference type="GO" id="GO:0016491">
    <property type="term" value="F:oxidoreductase activity"/>
    <property type="evidence" value="ECO:0007669"/>
    <property type="project" value="UniProtKB-KW"/>
</dbReference>
<comment type="catalytic activity">
    <reaction evidence="17">
        <text>a (3R)-3-hydroxyacyl-CoA + NAD(+) = a 3-oxoacyl-CoA + NADH + H(+)</text>
        <dbReference type="Rhea" id="RHEA:32711"/>
        <dbReference type="ChEBI" id="CHEBI:15378"/>
        <dbReference type="ChEBI" id="CHEBI:57319"/>
        <dbReference type="ChEBI" id="CHEBI:57540"/>
        <dbReference type="ChEBI" id="CHEBI:57945"/>
        <dbReference type="ChEBI" id="CHEBI:90726"/>
        <dbReference type="EC" id="1.1.1.n12"/>
    </reaction>
</comment>
<evidence type="ECO:0000256" key="20">
    <source>
        <dbReference type="ARBA" id="ARBA00081853"/>
    </source>
</evidence>
<evidence type="ECO:0000256" key="17">
    <source>
        <dbReference type="ARBA" id="ARBA00052025"/>
    </source>
</evidence>
<evidence type="ECO:0000256" key="7">
    <source>
        <dbReference type="ARBA" id="ARBA00022737"/>
    </source>
</evidence>
<dbReference type="GO" id="GO:0005777">
    <property type="term" value="C:peroxisome"/>
    <property type="evidence" value="ECO:0007669"/>
    <property type="project" value="UniProtKB-SubCell"/>
</dbReference>
<dbReference type="UniPathway" id="UPA00659"/>
<dbReference type="GO" id="GO:0018812">
    <property type="term" value="F:3-hydroxyacyl-CoA dehydratase activity"/>
    <property type="evidence" value="ECO:0007669"/>
    <property type="project" value="UniProtKB-EC"/>
</dbReference>
<feature type="chain" id="PRO_5001587623" description="Peroxisomal hydratase-dehydrogenase-epimerase" evidence="21">
    <location>
        <begin position="24"/>
        <end position="966"/>
    </location>
</feature>
<evidence type="ECO:0000256" key="15">
    <source>
        <dbReference type="ARBA" id="ARBA00023268"/>
    </source>
</evidence>
<dbReference type="InterPro" id="IPR002539">
    <property type="entry name" value="MaoC-like_dom"/>
</dbReference>
<evidence type="ECO:0000256" key="4">
    <source>
        <dbReference type="ARBA" id="ARBA00011245"/>
    </source>
</evidence>
<dbReference type="CDD" id="cd05353">
    <property type="entry name" value="hydroxyacyl-CoA-like_DH_SDR_c-like"/>
    <property type="match status" value="2"/>
</dbReference>
<dbReference type="InterPro" id="IPR054357">
    <property type="entry name" value="MFE-2_N"/>
</dbReference>
<sequence length="966" mass="104704">MSVPTALSFVLFILLFESPFHWNRHLGFPRLSPSTPVCGARFHVRTRSPQDTPKKYLKLQAPVSKSPFHISSTLFNSYYTTMSELRYDGKVVIITGAGGGLGKQYALYYGSRGASVVVNDLGGSLKGGDGNTRVAEQVVKEIEALGGKAVPDFNSVENGEKIVETAVKAFGTVHIVINNAGILRDVSFKNQKPEDWDLVYKVHLYGAYKVTKAAWPYMRKQKFGRVINTASAAGLYGNFGQTNYSAAKLALVGFTETLAKEGQKYNITANVIVPLAASRMTETILPPDVLEKLKPEFVVPVVGYLTHEDTTETWGIYETAAGAVTKVRWERSKGALVKPDSSWTPSAALKRFDDIEDFSSGSQFPSGPADFMSLVEAAQKQSPNAQGEDVSFKDQVVIVTGGGNGLGRAYSLLLAKLGAKVVVNDFADPEPVVQEIRKAGGIAVGDKHNVVEGQKVVQTAVDNFGTVHAVINNAGIIRDKSFANMTDELWDSIIAVHLTGTYAVTKAAWPYFLKQKYGRVVNTTSTSGIYGNFGQANYAAAKMGILGFGRALALEGQKYNILVNTIAPNAGTQMTQGVFTEEMLELFKPDFVAPVPVLLASEKAPVTGHLYEVGSGWVGRTRWQRTGGYAFPNSKPLTPEAIKAKWDKIVDFEDGRATNPETTQDSSIGLFELMSTADENEGASEGGDGEVGVFSYTNRDVILYNLGVGATAKDLDYVYENREDFRPVPSFGVLPYFTCPVDYSSIVKNFNPMTLLHGEQYLEVLKYPIPTEGTLETTSEVLDVVDKGKAAVVTAGFTTKIKETGEPLFYNVSSIFLRGSGGFGGPTKGKDRGAITAANKPPSRDPDFVTEYKVSPDQAALYRLSGDYNPLHIDPDFAAVGNFPQPILHGLCSMGISARVLTDKFGAFKNIKVRFSGHVFPGETLKVAAWKEDNKVIFETYVVERGTKAISAAALELLPKNGGAKL</sequence>
<dbReference type="Pfam" id="PF00106">
    <property type="entry name" value="adh_short"/>
    <property type="match status" value="2"/>
</dbReference>
<evidence type="ECO:0000313" key="23">
    <source>
        <dbReference type="EMBL" id="CDP35490.1"/>
    </source>
</evidence>
<keyword evidence="15" id="KW-0511">Multifunctional enzyme</keyword>
<dbReference type="Pfam" id="PF01575">
    <property type="entry name" value="MaoC_dehydratas"/>
    <property type="match status" value="1"/>
</dbReference>
<evidence type="ECO:0000259" key="22">
    <source>
        <dbReference type="SMART" id="SM00822"/>
    </source>
</evidence>